<gene>
    <name evidence="2" type="ORF">g.19276</name>
</gene>
<evidence type="ECO:0000256" key="1">
    <source>
        <dbReference type="SAM" id="MobiDB-lite"/>
    </source>
</evidence>
<feature type="region of interest" description="Disordered" evidence="1">
    <location>
        <begin position="34"/>
        <end position="107"/>
    </location>
</feature>
<feature type="compositionally biased region" description="Acidic residues" evidence="1">
    <location>
        <begin position="86"/>
        <end position="98"/>
    </location>
</feature>
<protein>
    <submittedName>
        <fullName evidence="2">Uncharacterized protein</fullName>
    </submittedName>
</protein>
<feature type="compositionally biased region" description="Acidic residues" evidence="1">
    <location>
        <begin position="44"/>
        <end position="54"/>
    </location>
</feature>
<accession>A0A1E1WTI0</accession>
<dbReference type="AlphaFoldDB" id="A0A1E1WTI0"/>
<dbReference type="OrthoDB" id="5981864at2759"/>
<dbReference type="EMBL" id="GDQN01000744">
    <property type="protein sequence ID" value="JAT90310.1"/>
    <property type="molecule type" value="Transcribed_RNA"/>
</dbReference>
<reference evidence="2" key="1">
    <citation type="submission" date="2015-09" db="EMBL/GenBank/DDBJ databases">
        <title>De novo assembly of Pectinophora gossypiella (Pink Bollworm) gut transcriptome.</title>
        <authorList>
            <person name="Tassone E.E."/>
        </authorList>
    </citation>
    <scope>NUCLEOTIDE SEQUENCE</scope>
</reference>
<name>A0A1E1WTI0_PECGO</name>
<proteinExistence type="predicted"/>
<feature type="non-terminal residue" evidence="2">
    <location>
        <position position="1"/>
    </location>
</feature>
<feature type="non-terminal residue" evidence="2">
    <location>
        <position position="107"/>
    </location>
</feature>
<sequence length="107" mass="11717">GGAQVAAQNLVNELVKRIIQHHLELFPQNVAPHALYNKQPEPVQDQDDEAEDAADGAAPTAELDADADDDADDYEPDIRDDLSLFADDDDELSSEGDSGEWRDRDSV</sequence>
<evidence type="ECO:0000313" key="2">
    <source>
        <dbReference type="EMBL" id="JAT90310.1"/>
    </source>
</evidence>
<feature type="compositionally biased region" description="Acidic residues" evidence="1">
    <location>
        <begin position="63"/>
        <end position="75"/>
    </location>
</feature>
<organism evidence="2">
    <name type="scientific">Pectinophora gossypiella</name>
    <name type="common">Cotton pink bollworm</name>
    <name type="synonym">Depressaria gossypiella</name>
    <dbReference type="NCBI Taxonomy" id="13191"/>
    <lineage>
        <taxon>Eukaryota</taxon>
        <taxon>Metazoa</taxon>
        <taxon>Ecdysozoa</taxon>
        <taxon>Arthropoda</taxon>
        <taxon>Hexapoda</taxon>
        <taxon>Insecta</taxon>
        <taxon>Pterygota</taxon>
        <taxon>Neoptera</taxon>
        <taxon>Endopterygota</taxon>
        <taxon>Lepidoptera</taxon>
        <taxon>Glossata</taxon>
        <taxon>Ditrysia</taxon>
        <taxon>Gelechioidea</taxon>
        <taxon>Gelechiidae</taxon>
        <taxon>Apatetrinae</taxon>
        <taxon>Pectinophora</taxon>
    </lineage>
</organism>